<dbReference type="PANTHER" id="PTHR21022:SF19">
    <property type="entry name" value="PREPHENATE DEHYDRATASE-RELATED"/>
    <property type="match status" value="1"/>
</dbReference>
<feature type="domain" description="Prephenate dehydratase" evidence="9">
    <location>
        <begin position="2"/>
        <end position="180"/>
    </location>
</feature>
<evidence type="ECO:0000256" key="3">
    <source>
        <dbReference type="ARBA" id="ARBA00022605"/>
    </source>
</evidence>
<dbReference type="SUPFAM" id="SSF55021">
    <property type="entry name" value="ACT-like"/>
    <property type="match status" value="1"/>
</dbReference>
<evidence type="ECO:0000256" key="1">
    <source>
        <dbReference type="ARBA" id="ARBA00004741"/>
    </source>
</evidence>
<keyword evidence="11" id="KW-1185">Reference proteome</keyword>
<evidence type="ECO:0000256" key="5">
    <source>
        <dbReference type="ARBA" id="ARBA00023222"/>
    </source>
</evidence>
<evidence type="ECO:0000259" key="9">
    <source>
        <dbReference type="PROSITE" id="PS51171"/>
    </source>
</evidence>
<dbReference type="HOGENOM" id="CLU_035008_0_2_0"/>
<dbReference type="EMBL" id="DF820464">
    <property type="protein sequence ID" value="GAK56127.1"/>
    <property type="molecule type" value="Genomic_DNA"/>
</dbReference>
<organism evidence="10">
    <name type="scientific">Vecturithrix granuli</name>
    <dbReference type="NCBI Taxonomy" id="1499967"/>
    <lineage>
        <taxon>Bacteria</taxon>
        <taxon>Candidatus Moduliflexota</taxon>
        <taxon>Candidatus Vecturitrichia</taxon>
        <taxon>Candidatus Vecturitrichales</taxon>
        <taxon>Candidatus Vecturitrichaceae</taxon>
        <taxon>Candidatus Vecturithrix</taxon>
    </lineage>
</organism>
<dbReference type="GO" id="GO:0005737">
    <property type="term" value="C:cytoplasm"/>
    <property type="evidence" value="ECO:0007669"/>
    <property type="project" value="TreeGrafter"/>
</dbReference>
<dbReference type="Gene3D" id="3.30.70.260">
    <property type="match status" value="1"/>
</dbReference>
<gene>
    <name evidence="10" type="ORF">U27_03089</name>
</gene>
<evidence type="ECO:0000256" key="8">
    <source>
        <dbReference type="PIRSR" id="PIRSR001500-2"/>
    </source>
</evidence>
<comment type="catalytic activity">
    <reaction evidence="7">
        <text>prephenate + H(+) = 3-phenylpyruvate + CO2 + H2O</text>
        <dbReference type="Rhea" id="RHEA:21648"/>
        <dbReference type="ChEBI" id="CHEBI:15377"/>
        <dbReference type="ChEBI" id="CHEBI:15378"/>
        <dbReference type="ChEBI" id="CHEBI:16526"/>
        <dbReference type="ChEBI" id="CHEBI:18005"/>
        <dbReference type="ChEBI" id="CHEBI:29934"/>
        <dbReference type="EC" id="4.2.1.51"/>
    </reaction>
</comment>
<dbReference type="EC" id="4.2.1.51" evidence="2"/>
<evidence type="ECO:0000313" key="11">
    <source>
        <dbReference type="Proteomes" id="UP000030661"/>
    </source>
</evidence>
<sequence length="291" mass="32721">MKLFYLGPEGSFSHQAAGLSMRNRSSAIEYIPKVPLENVVKSLCAEGADAVAIIPYYNYLEGLVQESLDLIYENQVYIVGSQRVPIIFCLGGYERGLEQTGISSHPKALAQCSQYLNQYYPNIPHVEVSSTTEGARIVGERRSGFAVVSKEGLLKYELPLIKEDIGNIKHGKTNFTDFFLLARQDISQYHEKTDYFTMIAVTPYIDRVGLLQEILAQVSFYDLNLAKIHSRPAIDEVGNLGVEPQMFYLEIMCHKDNEDFKHCVDALEYKFTPKNSHLSAVRILGSYPACS</sequence>
<accession>A0A081BUX2</accession>
<proteinExistence type="predicted"/>
<dbReference type="Pfam" id="PF00800">
    <property type="entry name" value="PDT"/>
    <property type="match status" value="1"/>
</dbReference>
<dbReference type="PIRSF" id="PIRSF001500">
    <property type="entry name" value="Chor_mut_pdt_Ppr"/>
    <property type="match status" value="1"/>
</dbReference>
<dbReference type="Proteomes" id="UP000030661">
    <property type="component" value="Unassembled WGS sequence"/>
</dbReference>
<reference evidence="10" key="1">
    <citation type="journal article" date="2015" name="PeerJ">
        <title>First genomic representation of candidate bacterial phylum KSB3 points to enhanced environmental sensing as a trigger of wastewater bulking.</title>
        <authorList>
            <person name="Sekiguchi Y."/>
            <person name="Ohashi A."/>
            <person name="Parks D.H."/>
            <person name="Yamauchi T."/>
            <person name="Tyson G.W."/>
            <person name="Hugenholtz P."/>
        </authorList>
    </citation>
    <scope>NUCLEOTIDE SEQUENCE [LARGE SCALE GENOMIC DNA]</scope>
</reference>
<dbReference type="PROSITE" id="PS51171">
    <property type="entry name" value="PREPHENATE_DEHYDR_3"/>
    <property type="match status" value="1"/>
</dbReference>
<dbReference type="AlphaFoldDB" id="A0A081BUX2"/>
<dbReference type="PANTHER" id="PTHR21022">
    <property type="entry name" value="PREPHENATE DEHYDRATASE P PROTEIN"/>
    <property type="match status" value="1"/>
</dbReference>
<keyword evidence="6" id="KW-0456">Lyase</keyword>
<comment type="pathway">
    <text evidence="1">Amino-acid biosynthesis; L-phenylalanine biosynthesis; phenylpyruvate from prephenate: step 1/1.</text>
</comment>
<evidence type="ECO:0000256" key="6">
    <source>
        <dbReference type="ARBA" id="ARBA00023239"/>
    </source>
</evidence>
<name>A0A081BUX2_VECG1</name>
<dbReference type="UniPathway" id="UPA00121">
    <property type="reaction ID" value="UER00345"/>
</dbReference>
<keyword evidence="3" id="KW-0028">Amino-acid biosynthesis</keyword>
<evidence type="ECO:0000256" key="4">
    <source>
        <dbReference type="ARBA" id="ARBA00023141"/>
    </source>
</evidence>
<feature type="site" description="Essential for prephenate dehydratase activity" evidence="8">
    <location>
        <position position="176"/>
    </location>
</feature>
<keyword evidence="4" id="KW-0057">Aromatic amino acid biosynthesis</keyword>
<dbReference type="eggNOG" id="COG0077">
    <property type="taxonomic scope" value="Bacteria"/>
</dbReference>
<dbReference type="InterPro" id="IPR008242">
    <property type="entry name" value="Chor_mutase/pphenate_deHydtase"/>
</dbReference>
<dbReference type="SUPFAM" id="SSF53850">
    <property type="entry name" value="Periplasmic binding protein-like II"/>
    <property type="match status" value="1"/>
</dbReference>
<dbReference type="Gene3D" id="3.40.190.10">
    <property type="entry name" value="Periplasmic binding protein-like II"/>
    <property type="match status" value="2"/>
</dbReference>
<dbReference type="GO" id="GO:0004664">
    <property type="term" value="F:prephenate dehydratase activity"/>
    <property type="evidence" value="ECO:0007669"/>
    <property type="project" value="UniProtKB-EC"/>
</dbReference>
<evidence type="ECO:0000313" key="10">
    <source>
        <dbReference type="EMBL" id="GAK56127.1"/>
    </source>
</evidence>
<dbReference type="InterPro" id="IPR001086">
    <property type="entry name" value="Preph_deHydtase"/>
</dbReference>
<protein>
    <recommendedName>
        <fullName evidence="2">prephenate dehydratase</fullName>
        <ecNumber evidence="2">4.2.1.51</ecNumber>
    </recommendedName>
</protein>
<evidence type="ECO:0000256" key="2">
    <source>
        <dbReference type="ARBA" id="ARBA00013147"/>
    </source>
</evidence>
<dbReference type="GO" id="GO:0009094">
    <property type="term" value="P:L-phenylalanine biosynthetic process"/>
    <property type="evidence" value="ECO:0007669"/>
    <property type="project" value="UniProtKB-UniPathway"/>
</dbReference>
<dbReference type="InterPro" id="IPR045865">
    <property type="entry name" value="ACT-like_dom_sf"/>
</dbReference>
<dbReference type="STRING" id="1499967.U27_03089"/>
<evidence type="ECO:0000256" key="7">
    <source>
        <dbReference type="ARBA" id="ARBA00047848"/>
    </source>
</evidence>
<keyword evidence="5" id="KW-0584">Phenylalanine biosynthesis</keyword>